<evidence type="ECO:0000256" key="3">
    <source>
        <dbReference type="ARBA" id="ARBA00022989"/>
    </source>
</evidence>
<reference evidence="7 8" key="1">
    <citation type="journal article" date="2014" name="J. Microbiol.">
        <title>Diaminobutyricibacter tongyongensis gen. nov., sp. nov. and Homoserinibacter gongjuensis gen. nov., sp. nov. belong to the family Microbacteriaceae.</title>
        <authorList>
            <person name="Kim S.J."/>
            <person name="Ahn J.H."/>
            <person name="Weon H.Y."/>
            <person name="Hamada M."/>
            <person name="Suzuki K."/>
            <person name="Kwon S.W."/>
        </authorList>
    </citation>
    <scope>NUCLEOTIDE SEQUENCE [LARGE SCALE GENOMIC DNA]</scope>
    <source>
        <strain evidence="7 8">NBRC 108724</strain>
    </source>
</reference>
<evidence type="ECO:0000313" key="7">
    <source>
        <dbReference type="EMBL" id="NEN06152.1"/>
    </source>
</evidence>
<organism evidence="7 8">
    <name type="scientific">Leifsonia tongyongensis</name>
    <dbReference type="NCBI Taxonomy" id="1268043"/>
    <lineage>
        <taxon>Bacteria</taxon>
        <taxon>Bacillati</taxon>
        <taxon>Actinomycetota</taxon>
        <taxon>Actinomycetes</taxon>
        <taxon>Micrococcales</taxon>
        <taxon>Microbacteriaceae</taxon>
        <taxon>Leifsonia</taxon>
    </lineage>
</organism>
<keyword evidence="8" id="KW-1185">Reference proteome</keyword>
<feature type="transmembrane region" description="Helical" evidence="5">
    <location>
        <begin position="48"/>
        <end position="66"/>
    </location>
</feature>
<comment type="caution">
    <text evidence="7">The sequence shown here is derived from an EMBL/GenBank/DDBJ whole genome shotgun (WGS) entry which is preliminary data.</text>
</comment>
<keyword evidence="4 5" id="KW-0472">Membrane</keyword>
<dbReference type="AlphaFoldDB" id="A0A6L9XXK8"/>
<dbReference type="Gene3D" id="2.40.50.140">
    <property type="entry name" value="Nucleic acid-binding proteins"/>
    <property type="match status" value="1"/>
</dbReference>
<evidence type="ECO:0000256" key="4">
    <source>
        <dbReference type="ARBA" id="ARBA00023136"/>
    </source>
</evidence>
<keyword evidence="3 5" id="KW-1133">Transmembrane helix</keyword>
<protein>
    <submittedName>
        <fullName evidence="7">NfeD family protein</fullName>
    </submittedName>
</protein>
<dbReference type="Proteomes" id="UP000474967">
    <property type="component" value="Unassembled WGS sequence"/>
</dbReference>
<evidence type="ECO:0000256" key="5">
    <source>
        <dbReference type="SAM" id="Phobius"/>
    </source>
</evidence>
<feature type="domain" description="NfeD-like C-terminal" evidence="6">
    <location>
        <begin position="85"/>
        <end position="145"/>
    </location>
</feature>
<evidence type="ECO:0000256" key="2">
    <source>
        <dbReference type="ARBA" id="ARBA00022692"/>
    </source>
</evidence>
<accession>A0A6L9XXK8</accession>
<dbReference type="GO" id="GO:0005886">
    <property type="term" value="C:plasma membrane"/>
    <property type="evidence" value="ECO:0007669"/>
    <property type="project" value="TreeGrafter"/>
</dbReference>
<dbReference type="InterPro" id="IPR002810">
    <property type="entry name" value="NfeD-like_C"/>
</dbReference>
<keyword evidence="2 5" id="KW-0812">Transmembrane</keyword>
<evidence type="ECO:0000313" key="8">
    <source>
        <dbReference type="Proteomes" id="UP000474967"/>
    </source>
</evidence>
<dbReference type="Pfam" id="PF01957">
    <property type="entry name" value="NfeD"/>
    <property type="match status" value="1"/>
</dbReference>
<dbReference type="EMBL" id="JAAGWY010000002">
    <property type="protein sequence ID" value="NEN06152.1"/>
    <property type="molecule type" value="Genomic_DNA"/>
</dbReference>
<name>A0A6L9XXK8_9MICO</name>
<feature type="transmembrane region" description="Helical" evidence="5">
    <location>
        <begin position="7"/>
        <end position="36"/>
    </location>
</feature>
<evidence type="ECO:0000256" key="1">
    <source>
        <dbReference type="ARBA" id="ARBA00004141"/>
    </source>
</evidence>
<dbReference type="PANTHER" id="PTHR33507:SF3">
    <property type="entry name" value="INNER MEMBRANE PROTEIN YBBJ"/>
    <property type="match status" value="1"/>
</dbReference>
<evidence type="ECO:0000259" key="6">
    <source>
        <dbReference type="Pfam" id="PF01957"/>
    </source>
</evidence>
<dbReference type="RefSeq" id="WP_163289596.1">
    <property type="nucleotide sequence ID" value="NZ_JAAGWY010000002.1"/>
</dbReference>
<comment type="subcellular location">
    <subcellularLocation>
        <location evidence="1">Membrane</location>
        <topology evidence="1">Multi-pass membrane protein</topology>
    </subcellularLocation>
</comment>
<proteinExistence type="predicted"/>
<dbReference type="InterPro" id="IPR052165">
    <property type="entry name" value="Membrane_assoc_protease"/>
</dbReference>
<dbReference type="PANTHER" id="PTHR33507">
    <property type="entry name" value="INNER MEMBRANE PROTEIN YBBJ"/>
    <property type="match status" value="1"/>
</dbReference>
<dbReference type="InterPro" id="IPR012340">
    <property type="entry name" value="NA-bd_OB-fold"/>
</dbReference>
<gene>
    <name evidence="7" type="ORF">G3T36_09710</name>
</gene>
<sequence length="151" mass="15916">MDEFAWIVWLVLILIFVIIEMLTVDLVFLMLAIGSVGGLISGLFGAPWWLQLIIGAVLSVLLLFTIRPPLLKVLRRGGDPAKTLVDALIGMSGTVVSTVTPVGGQVKLAVGETWTARTAPGTPDIVPGQHVTVVSIEGATAVVAPAERSVH</sequence>